<feature type="domain" description="VOC" evidence="1">
    <location>
        <begin position="8"/>
        <end position="129"/>
    </location>
</feature>
<dbReference type="EMBL" id="JAGGDJ010000001">
    <property type="protein sequence ID" value="MBO7742823.1"/>
    <property type="molecule type" value="Genomic_DNA"/>
</dbReference>
<protein>
    <submittedName>
        <fullName evidence="2">VOC family protein</fullName>
    </submittedName>
</protein>
<evidence type="ECO:0000313" key="2">
    <source>
        <dbReference type="EMBL" id="MBO7742823.1"/>
    </source>
</evidence>
<sequence>MSALGTKKIAFITLFVEDLPRAKTFYEAVFGSPAVFEDPHSAVYPFGNLSINLLIASEAPGLIGPAKVAGGEAGSRFQFTIPVEDVDGACEELRGRGVELLNGPMDRPWGVRTACFADPDGHVWELAQQLG</sequence>
<dbReference type="SUPFAM" id="SSF54593">
    <property type="entry name" value="Glyoxalase/Bleomycin resistance protein/Dihydroxybiphenyl dioxygenase"/>
    <property type="match status" value="1"/>
</dbReference>
<dbReference type="InterPro" id="IPR029068">
    <property type="entry name" value="Glyas_Bleomycin-R_OHBP_Dase"/>
</dbReference>
<dbReference type="PANTHER" id="PTHR36503">
    <property type="entry name" value="BLR2520 PROTEIN"/>
    <property type="match status" value="1"/>
</dbReference>
<organism evidence="2 3">
    <name type="scientific">Paenibacillus artemisiicola</name>
    <dbReference type="NCBI Taxonomy" id="1172618"/>
    <lineage>
        <taxon>Bacteria</taxon>
        <taxon>Bacillati</taxon>
        <taxon>Bacillota</taxon>
        <taxon>Bacilli</taxon>
        <taxon>Bacillales</taxon>
        <taxon>Paenibacillaceae</taxon>
        <taxon>Paenibacillus</taxon>
    </lineage>
</organism>
<dbReference type="PROSITE" id="PS51819">
    <property type="entry name" value="VOC"/>
    <property type="match status" value="1"/>
</dbReference>
<comment type="caution">
    <text evidence="2">The sequence shown here is derived from an EMBL/GenBank/DDBJ whole genome shotgun (WGS) entry which is preliminary data.</text>
</comment>
<evidence type="ECO:0000259" key="1">
    <source>
        <dbReference type="PROSITE" id="PS51819"/>
    </source>
</evidence>
<name>A0ABS3W3E2_9BACL</name>
<accession>A0ABS3W3E2</accession>
<gene>
    <name evidence="2" type="ORF">I8J29_01355</name>
</gene>
<dbReference type="Gene3D" id="3.10.180.10">
    <property type="entry name" value="2,3-Dihydroxybiphenyl 1,2-Dioxygenase, domain 1"/>
    <property type="match status" value="1"/>
</dbReference>
<reference evidence="2 3" key="1">
    <citation type="submission" date="2021-03" db="EMBL/GenBank/DDBJ databases">
        <title>Paenibacillus artemisicola MWE-103 whole genome sequence.</title>
        <authorList>
            <person name="Ham Y.J."/>
        </authorList>
    </citation>
    <scope>NUCLEOTIDE SEQUENCE [LARGE SCALE GENOMIC DNA]</scope>
    <source>
        <strain evidence="2 3">MWE-103</strain>
    </source>
</reference>
<dbReference type="PANTHER" id="PTHR36503:SF3">
    <property type="entry name" value="BLR0126 PROTEIN"/>
    <property type="match status" value="1"/>
</dbReference>
<keyword evidence="3" id="KW-1185">Reference proteome</keyword>
<dbReference type="Proteomes" id="UP000670947">
    <property type="component" value="Unassembled WGS sequence"/>
</dbReference>
<dbReference type="InterPro" id="IPR004360">
    <property type="entry name" value="Glyas_Fos-R_dOase_dom"/>
</dbReference>
<dbReference type="Pfam" id="PF00903">
    <property type="entry name" value="Glyoxalase"/>
    <property type="match status" value="1"/>
</dbReference>
<dbReference type="InterPro" id="IPR037523">
    <property type="entry name" value="VOC_core"/>
</dbReference>
<evidence type="ECO:0000313" key="3">
    <source>
        <dbReference type="Proteomes" id="UP000670947"/>
    </source>
</evidence>
<dbReference type="RefSeq" id="WP_090636575.1">
    <property type="nucleotide sequence ID" value="NZ_JAGGDJ010000001.1"/>
</dbReference>
<proteinExistence type="predicted"/>